<keyword evidence="5" id="KW-0997">Cell inner membrane</keyword>
<protein>
    <submittedName>
        <fullName evidence="11">ABC transporter ATP-binding protein</fullName>
    </submittedName>
</protein>
<evidence type="ECO:0000256" key="6">
    <source>
        <dbReference type="ARBA" id="ARBA00022741"/>
    </source>
</evidence>
<dbReference type="InterPro" id="IPR013563">
    <property type="entry name" value="Oligopep_ABC_C"/>
</dbReference>
<dbReference type="SUPFAM" id="SSF52540">
    <property type="entry name" value="P-loop containing nucleoside triphosphate hydrolases"/>
    <property type="match status" value="2"/>
</dbReference>
<evidence type="ECO:0000256" key="7">
    <source>
        <dbReference type="ARBA" id="ARBA00022840"/>
    </source>
</evidence>
<evidence type="ECO:0000256" key="8">
    <source>
        <dbReference type="ARBA" id="ARBA00022967"/>
    </source>
</evidence>
<dbReference type="RefSeq" id="WP_263048424.1">
    <property type="nucleotide sequence ID" value="NZ_CP106738.1"/>
</dbReference>
<comment type="similarity">
    <text evidence="2">Belongs to the ABC transporter superfamily.</text>
</comment>
<dbReference type="InterPro" id="IPR003439">
    <property type="entry name" value="ABC_transporter-like_ATP-bd"/>
</dbReference>
<dbReference type="Proteomes" id="UP001064087">
    <property type="component" value="Chromosome"/>
</dbReference>
<evidence type="ECO:0000256" key="2">
    <source>
        <dbReference type="ARBA" id="ARBA00005417"/>
    </source>
</evidence>
<evidence type="ECO:0000256" key="4">
    <source>
        <dbReference type="ARBA" id="ARBA00022475"/>
    </source>
</evidence>
<evidence type="ECO:0000313" key="12">
    <source>
        <dbReference type="Proteomes" id="UP001064087"/>
    </source>
</evidence>
<dbReference type="PROSITE" id="PS00211">
    <property type="entry name" value="ABC_TRANSPORTER_1"/>
    <property type="match status" value="2"/>
</dbReference>
<dbReference type="SMART" id="SM00382">
    <property type="entry name" value="AAA"/>
    <property type="match status" value="2"/>
</dbReference>
<feature type="domain" description="ABC transporter" evidence="10">
    <location>
        <begin position="284"/>
        <end position="532"/>
    </location>
</feature>
<dbReference type="InterPro" id="IPR050388">
    <property type="entry name" value="ABC_Ni/Peptide_Import"/>
</dbReference>
<keyword evidence="7 11" id="KW-0067">ATP-binding</keyword>
<dbReference type="InterPro" id="IPR027417">
    <property type="entry name" value="P-loop_NTPase"/>
</dbReference>
<dbReference type="NCBIfam" id="NF007739">
    <property type="entry name" value="PRK10419.1"/>
    <property type="match status" value="2"/>
</dbReference>
<gene>
    <name evidence="11" type="ORF">N7U68_04935</name>
</gene>
<dbReference type="CDD" id="cd03257">
    <property type="entry name" value="ABC_NikE_OppD_transporters"/>
    <property type="match status" value="2"/>
</dbReference>
<keyword evidence="8" id="KW-1278">Translocase</keyword>
<dbReference type="NCBIfam" id="NF008453">
    <property type="entry name" value="PRK11308.1"/>
    <property type="match status" value="2"/>
</dbReference>
<feature type="domain" description="ABC transporter" evidence="10">
    <location>
        <begin position="7"/>
        <end position="262"/>
    </location>
</feature>
<sequence>MSSSPLLSLRNVCVSFDGADTPGAVLRDLSLHINAGEVLCLVGASGAGKSIASLVALRLEGHDGAVLSKGQILLDTPDGQVNLAKMDTAQLRALRGKQIGLIFQDPSTALNPVMTVGAQLVEILSLHRGLSSQAARAEALTLLHEVQMPEPELHLGQYPHELSGGQRQRVMIAIALSGAPRILIADEPTTALDVRVQAGILTLLDRLRRERGIALLLITHDMGVVAQIADRIAVIEAGTIVEEGTVREVFSAPRHPETQRLLKAAQSGPTTRQLASDQTAVLEVRSLSLNYPRRSGLLRRVTGQTAAVRDVSFGIDQGETLALVGESGSGKSSVARALMQLEPYATGEVLLEGMSLTRSRGAALRQERARIQMVFQDPSDSLDPRLTLGAQVAAPLHNFKVGARHTRNARVEALFRLVRLDPALMQRYPHQVSGGQCQRVAIARALALKPAVLIADESVTALDAPVRAEILDLFARVQAELGLAILFISHDIGTVSRIAHRIAVMHRGRIVEHGPTSAVLAQPAHGYTRALLDAVVHPDPERRRQFDLPRKADRLGDMPDPEVAVQYRCIGPKHFVLSA</sequence>
<dbReference type="Pfam" id="PF08352">
    <property type="entry name" value="oligo_HPY"/>
    <property type="match status" value="1"/>
</dbReference>
<keyword evidence="4" id="KW-1003">Cell membrane</keyword>
<evidence type="ECO:0000256" key="5">
    <source>
        <dbReference type="ARBA" id="ARBA00022519"/>
    </source>
</evidence>
<organism evidence="11 12">
    <name type="scientific">Roseovarius pelagicus</name>
    <dbReference type="NCBI Taxonomy" id="2980108"/>
    <lineage>
        <taxon>Bacteria</taxon>
        <taxon>Pseudomonadati</taxon>
        <taxon>Pseudomonadota</taxon>
        <taxon>Alphaproteobacteria</taxon>
        <taxon>Rhodobacterales</taxon>
        <taxon>Roseobacteraceae</taxon>
        <taxon>Roseovarius</taxon>
    </lineage>
</organism>
<evidence type="ECO:0000313" key="11">
    <source>
        <dbReference type="EMBL" id="UXX84003.1"/>
    </source>
</evidence>
<dbReference type="PROSITE" id="PS50893">
    <property type="entry name" value="ABC_TRANSPORTER_2"/>
    <property type="match status" value="2"/>
</dbReference>
<keyword evidence="9" id="KW-0472">Membrane</keyword>
<keyword evidence="3" id="KW-0813">Transport</keyword>
<dbReference type="EMBL" id="CP106738">
    <property type="protein sequence ID" value="UXX84003.1"/>
    <property type="molecule type" value="Genomic_DNA"/>
</dbReference>
<dbReference type="Pfam" id="PF00005">
    <property type="entry name" value="ABC_tran"/>
    <property type="match status" value="2"/>
</dbReference>
<comment type="subcellular location">
    <subcellularLocation>
        <location evidence="1">Cell inner membrane</location>
        <topology evidence="1">Peripheral membrane protein</topology>
    </subcellularLocation>
</comment>
<keyword evidence="12" id="KW-1185">Reference proteome</keyword>
<evidence type="ECO:0000259" key="10">
    <source>
        <dbReference type="PROSITE" id="PS50893"/>
    </source>
</evidence>
<keyword evidence="6" id="KW-0547">Nucleotide-binding</keyword>
<accession>A0ABY6DFL0</accession>
<evidence type="ECO:0000256" key="9">
    <source>
        <dbReference type="ARBA" id="ARBA00023136"/>
    </source>
</evidence>
<dbReference type="Gene3D" id="3.40.50.300">
    <property type="entry name" value="P-loop containing nucleotide triphosphate hydrolases"/>
    <property type="match status" value="2"/>
</dbReference>
<dbReference type="InterPro" id="IPR003593">
    <property type="entry name" value="AAA+_ATPase"/>
</dbReference>
<dbReference type="PANTHER" id="PTHR43297">
    <property type="entry name" value="OLIGOPEPTIDE TRANSPORT ATP-BINDING PROTEIN APPD"/>
    <property type="match status" value="1"/>
</dbReference>
<dbReference type="GO" id="GO:0005524">
    <property type="term" value="F:ATP binding"/>
    <property type="evidence" value="ECO:0007669"/>
    <property type="project" value="UniProtKB-KW"/>
</dbReference>
<dbReference type="InterPro" id="IPR017871">
    <property type="entry name" value="ABC_transporter-like_CS"/>
</dbReference>
<name>A0ABY6DFL0_9RHOB</name>
<proteinExistence type="inferred from homology"/>
<evidence type="ECO:0000256" key="1">
    <source>
        <dbReference type="ARBA" id="ARBA00004417"/>
    </source>
</evidence>
<dbReference type="PANTHER" id="PTHR43297:SF14">
    <property type="entry name" value="ATPASE AAA-TYPE CORE DOMAIN-CONTAINING PROTEIN"/>
    <property type="match status" value="1"/>
</dbReference>
<reference evidence="11" key="1">
    <citation type="submission" date="2022-10" db="EMBL/GenBank/DDBJ databases">
        <title>Roseovarius pelagicus sp. nov., isolated from Arctic seawater.</title>
        <authorList>
            <person name="Hong Y.W."/>
            <person name="Hwang C.Y."/>
        </authorList>
    </citation>
    <scope>NUCLEOTIDE SEQUENCE</scope>
    <source>
        <strain evidence="11">HL-MP18</strain>
    </source>
</reference>
<evidence type="ECO:0000256" key="3">
    <source>
        <dbReference type="ARBA" id="ARBA00022448"/>
    </source>
</evidence>